<accession>A0A7Z7NCD5</accession>
<keyword evidence="5" id="KW-1185">Reference proteome</keyword>
<gene>
    <name evidence="4" type="ORF">MSIMFB_05270</name>
</gene>
<dbReference type="AlphaFoldDB" id="A0A7Z7NCD5"/>
<dbReference type="EMBL" id="OCTY01000002">
    <property type="protein sequence ID" value="SOJ57791.1"/>
    <property type="molecule type" value="Genomic_DNA"/>
</dbReference>
<dbReference type="SUPFAM" id="SSF53933">
    <property type="entry name" value="Microbial ribonucleases"/>
    <property type="match status" value="1"/>
</dbReference>
<dbReference type="Proteomes" id="UP000554965">
    <property type="component" value="Unassembled WGS sequence"/>
</dbReference>
<dbReference type="GO" id="GO:0003723">
    <property type="term" value="F:RNA binding"/>
    <property type="evidence" value="ECO:0007669"/>
    <property type="project" value="InterPro"/>
</dbReference>
<keyword evidence="2" id="KW-0378">Hydrolase</keyword>
<evidence type="ECO:0000313" key="5">
    <source>
        <dbReference type="Proteomes" id="UP000554965"/>
    </source>
</evidence>
<feature type="region of interest" description="Disordered" evidence="3">
    <location>
        <begin position="1"/>
        <end position="23"/>
    </location>
</feature>
<proteinExistence type="predicted"/>
<evidence type="ECO:0000313" key="4">
    <source>
        <dbReference type="EMBL" id="SOJ57791.1"/>
    </source>
</evidence>
<evidence type="ECO:0000256" key="2">
    <source>
        <dbReference type="ARBA" id="ARBA00022801"/>
    </source>
</evidence>
<sequence length="80" mass="9111">MENGPVRRNAPGAKGGSTFNNTEQLLSARDASGNPITYKEWDVNPKVPNQDRDLKRIITGSDGSAWYTTDHYRTFHRIRY</sequence>
<dbReference type="Pfam" id="PF00545">
    <property type="entry name" value="Ribonuclease"/>
    <property type="match status" value="1"/>
</dbReference>
<name>A0A7Z7NCD5_9MYCO</name>
<evidence type="ECO:0000256" key="1">
    <source>
        <dbReference type="ARBA" id="ARBA00022722"/>
    </source>
</evidence>
<dbReference type="InterPro" id="IPR016191">
    <property type="entry name" value="Ribonuclease/ribotoxin"/>
</dbReference>
<reference evidence="4 5" key="1">
    <citation type="submission" date="2017-10" db="EMBL/GenBank/DDBJ databases">
        <authorList>
            <consortium name="Urmite Genomes"/>
        </authorList>
    </citation>
    <scope>NUCLEOTIDE SEQUENCE [LARGE SCALE GENOMIC DNA]</scope>
    <source>
        <strain evidence="4 5">FB-527</strain>
    </source>
</reference>
<keyword evidence="1" id="KW-0540">Nuclease</keyword>
<protein>
    <submittedName>
        <fullName evidence="4">Uncharacterized protein</fullName>
    </submittedName>
</protein>
<dbReference type="GO" id="GO:0004521">
    <property type="term" value="F:RNA endonuclease activity"/>
    <property type="evidence" value="ECO:0007669"/>
    <property type="project" value="InterPro"/>
</dbReference>
<comment type="caution">
    <text evidence="4">The sequence shown here is derived from an EMBL/GenBank/DDBJ whole genome shotgun (WGS) entry which is preliminary data.</text>
</comment>
<dbReference type="InterPro" id="IPR000026">
    <property type="entry name" value="N1-like"/>
</dbReference>
<dbReference type="Gene3D" id="3.10.450.30">
    <property type="entry name" value="Microbial ribonucleases"/>
    <property type="match status" value="1"/>
</dbReference>
<evidence type="ECO:0000256" key="3">
    <source>
        <dbReference type="SAM" id="MobiDB-lite"/>
    </source>
</evidence>
<dbReference type="GO" id="GO:0016787">
    <property type="term" value="F:hydrolase activity"/>
    <property type="evidence" value="ECO:0007669"/>
    <property type="project" value="UniProtKB-KW"/>
</dbReference>
<organism evidence="4 5">
    <name type="scientific">Mycobacterium simulans</name>
    <dbReference type="NCBI Taxonomy" id="627089"/>
    <lineage>
        <taxon>Bacteria</taxon>
        <taxon>Bacillati</taxon>
        <taxon>Actinomycetota</taxon>
        <taxon>Actinomycetes</taxon>
        <taxon>Mycobacteriales</taxon>
        <taxon>Mycobacteriaceae</taxon>
        <taxon>Mycobacterium</taxon>
    </lineage>
</organism>